<keyword evidence="7 8" id="KW-0472">Membrane</keyword>
<feature type="transmembrane region" description="Helical" evidence="8">
    <location>
        <begin position="356"/>
        <end position="381"/>
    </location>
</feature>
<keyword evidence="2 8" id="KW-0813">Transport</keyword>
<dbReference type="AlphaFoldDB" id="A0A844AAL6"/>
<feature type="transmembrane region" description="Helical" evidence="8">
    <location>
        <begin position="127"/>
        <end position="146"/>
    </location>
</feature>
<comment type="similarity">
    <text evidence="8">Belongs to the binding-protein-dependent transport system permease family.</text>
</comment>
<evidence type="ECO:0000256" key="6">
    <source>
        <dbReference type="ARBA" id="ARBA00022989"/>
    </source>
</evidence>
<name>A0A844AAL6_RHIFR</name>
<evidence type="ECO:0000256" key="2">
    <source>
        <dbReference type="ARBA" id="ARBA00022448"/>
    </source>
</evidence>
<feature type="transmembrane region" description="Helical" evidence="8">
    <location>
        <begin position="537"/>
        <end position="558"/>
    </location>
</feature>
<gene>
    <name evidence="11" type="ORF">GHK48_10410</name>
</gene>
<evidence type="ECO:0000256" key="7">
    <source>
        <dbReference type="ARBA" id="ARBA00023136"/>
    </source>
</evidence>
<dbReference type="InterPro" id="IPR000515">
    <property type="entry name" value="MetI-like"/>
</dbReference>
<accession>A0A844AAL6</accession>
<dbReference type="CDD" id="cd06261">
    <property type="entry name" value="TM_PBP2"/>
    <property type="match status" value="2"/>
</dbReference>
<evidence type="ECO:0000313" key="12">
    <source>
        <dbReference type="Proteomes" id="UP000466694"/>
    </source>
</evidence>
<reference evidence="11 12" key="1">
    <citation type="journal article" date="2013" name="Genome Biol.">
        <title>Comparative genomics of the core and accessory genomes of 48 Sinorhizobium strains comprising five genospecies.</title>
        <authorList>
            <person name="Sugawara M."/>
            <person name="Epstein B."/>
            <person name="Badgley B.D."/>
            <person name="Unno T."/>
            <person name="Xu L."/>
            <person name="Reese J."/>
            <person name="Gyaneshwar P."/>
            <person name="Denny R."/>
            <person name="Mudge J."/>
            <person name="Bharti A.K."/>
            <person name="Farmer A.D."/>
            <person name="May G.D."/>
            <person name="Woodward J.E."/>
            <person name="Medigue C."/>
            <person name="Vallenet D."/>
            <person name="Lajus A."/>
            <person name="Rouy Z."/>
            <person name="Martinez-Vaz B."/>
            <person name="Tiffin P."/>
            <person name="Young N.D."/>
            <person name="Sadowsky M.J."/>
        </authorList>
    </citation>
    <scope>NUCLEOTIDE SEQUENCE [LARGE SCALE GENOMIC DNA]</scope>
    <source>
        <strain evidence="11 12">USDA205</strain>
    </source>
</reference>
<dbReference type="PROSITE" id="PS50928">
    <property type="entry name" value="ABC_TM1"/>
    <property type="match status" value="2"/>
</dbReference>
<protein>
    <submittedName>
        <fullName evidence="11">ABC transporter permease subunit</fullName>
    </submittedName>
</protein>
<evidence type="ECO:0000256" key="5">
    <source>
        <dbReference type="ARBA" id="ARBA00022692"/>
    </source>
</evidence>
<dbReference type="GO" id="GO:0005886">
    <property type="term" value="C:plasma membrane"/>
    <property type="evidence" value="ECO:0007669"/>
    <property type="project" value="UniProtKB-SubCell"/>
</dbReference>
<dbReference type="RefSeq" id="WP_080577601.1">
    <property type="nucleotide sequence ID" value="NZ_BJNI01000005.1"/>
</dbReference>
<dbReference type="GeneID" id="48973555"/>
<evidence type="ECO:0000259" key="10">
    <source>
        <dbReference type="PROSITE" id="PS50928"/>
    </source>
</evidence>
<feature type="transmembrane region" description="Helical" evidence="8">
    <location>
        <begin position="590"/>
        <end position="610"/>
    </location>
</feature>
<feature type="transmembrane region" description="Helical" evidence="8">
    <location>
        <begin position="647"/>
        <end position="666"/>
    </location>
</feature>
<dbReference type="SUPFAM" id="SSF161098">
    <property type="entry name" value="MetI-like"/>
    <property type="match status" value="2"/>
</dbReference>
<feature type="transmembrane region" description="Helical" evidence="8">
    <location>
        <begin position="500"/>
        <end position="525"/>
    </location>
</feature>
<dbReference type="PANTHER" id="PTHR43357:SF3">
    <property type="entry name" value="FE(3+)-TRANSPORT SYSTEM PERMEASE PROTEIN FBPB 2"/>
    <property type="match status" value="1"/>
</dbReference>
<comment type="subcellular location">
    <subcellularLocation>
        <location evidence="1">Cell inner membrane</location>
        <topology evidence="1">Multi-pass membrane protein</topology>
    </subcellularLocation>
    <subcellularLocation>
        <location evidence="8">Cell membrane</location>
        <topology evidence="8">Multi-pass membrane protein</topology>
    </subcellularLocation>
</comment>
<evidence type="ECO:0000256" key="3">
    <source>
        <dbReference type="ARBA" id="ARBA00022475"/>
    </source>
</evidence>
<sequence length="678" mass="70411">MTGADEIARSRRLRAPAAAPDAERGSGVKNLEPPLRLRSTARRFGRLRFLFLFGGGEAAESRSPQTTAARLPDELTRTLSGVELPAVPHATEEGSPKAKSAQHADRAGRWFAFRLRKRRAPSGGEPAWLLPFVLGAVLLLSVLPLARLAGAGVSGLVDGQAAQLIFEPATFSALRNTLVTATGGMAVSLALGSLFAFAVALTDIRGKLALSFAFMLPMMIPPQVTALAWVEMSGPASPLLKTLGLAPPLGSPQPLYSLSGIALLLGVQHAPLVFLALKAGLAASPRDGIEAARLAGAGPFRVFRDIVLPLGAPGLIAGGAIAFVSGIGNFGIPAILGIPAGIETLPTLIFSRLASFGAATFGEIALISTLIAAISAAGLIVQQRALAGRDYRLIGHSGARAAFALGRFRIALEVLLWALLALVLAAPLLALVASSLVPAYGVPLNLNTMSLSAYAEILFRQSITLTALKNSLFLASAAALGLLTVTVPAAYLLTRRKGALANLIAILIEIPYALPGIVLAVAFILTFAAPLPGVGVSLYGTIWIILAAYFSSFLAVSLKPVLSAFLQMDPALEEAARLAGAGFFRRMRDVLLPLVAPAAGASVILVFLIAANELTVSALLWSAGTQTLGVAIFNLDDSGSSDLASALSVLVVLLVIALMTALEFLAKHLPEGVLPWRN</sequence>
<dbReference type="Pfam" id="PF00528">
    <property type="entry name" value="BPD_transp_1"/>
    <property type="match status" value="2"/>
</dbReference>
<dbReference type="Proteomes" id="UP000466694">
    <property type="component" value="Unassembled WGS sequence"/>
</dbReference>
<feature type="transmembrane region" description="Helical" evidence="8">
    <location>
        <begin position="472"/>
        <end position="493"/>
    </location>
</feature>
<dbReference type="GO" id="GO:0055085">
    <property type="term" value="P:transmembrane transport"/>
    <property type="evidence" value="ECO:0007669"/>
    <property type="project" value="InterPro"/>
</dbReference>
<feature type="domain" description="ABC transmembrane type-1" evidence="10">
    <location>
        <begin position="468"/>
        <end position="662"/>
    </location>
</feature>
<feature type="transmembrane region" description="Helical" evidence="8">
    <location>
        <begin position="414"/>
        <end position="440"/>
    </location>
</feature>
<evidence type="ECO:0000256" key="4">
    <source>
        <dbReference type="ARBA" id="ARBA00022519"/>
    </source>
</evidence>
<feature type="transmembrane region" description="Helical" evidence="8">
    <location>
        <begin position="178"/>
        <end position="201"/>
    </location>
</feature>
<feature type="domain" description="ABC transmembrane type-1" evidence="10">
    <location>
        <begin position="174"/>
        <end position="382"/>
    </location>
</feature>
<proteinExistence type="inferred from homology"/>
<feature type="transmembrane region" description="Helical" evidence="8">
    <location>
        <begin position="310"/>
        <end position="336"/>
    </location>
</feature>
<organism evidence="11 12">
    <name type="scientific">Rhizobium fredii</name>
    <name type="common">Sinorhizobium fredii</name>
    <dbReference type="NCBI Taxonomy" id="380"/>
    <lineage>
        <taxon>Bacteria</taxon>
        <taxon>Pseudomonadati</taxon>
        <taxon>Pseudomonadota</taxon>
        <taxon>Alphaproteobacteria</taxon>
        <taxon>Hyphomicrobiales</taxon>
        <taxon>Rhizobiaceae</taxon>
        <taxon>Sinorhizobium/Ensifer group</taxon>
        <taxon>Sinorhizobium</taxon>
    </lineage>
</organism>
<dbReference type="EMBL" id="WISZ01000084">
    <property type="protein sequence ID" value="MQX08686.1"/>
    <property type="molecule type" value="Genomic_DNA"/>
</dbReference>
<evidence type="ECO:0000256" key="8">
    <source>
        <dbReference type="RuleBase" id="RU363032"/>
    </source>
</evidence>
<keyword evidence="4" id="KW-0997">Cell inner membrane</keyword>
<feature type="transmembrane region" description="Helical" evidence="8">
    <location>
        <begin position="208"/>
        <end position="230"/>
    </location>
</feature>
<evidence type="ECO:0000256" key="1">
    <source>
        <dbReference type="ARBA" id="ARBA00004429"/>
    </source>
</evidence>
<keyword evidence="6 8" id="KW-1133">Transmembrane helix</keyword>
<keyword evidence="5 8" id="KW-0812">Transmembrane</keyword>
<feature type="transmembrane region" description="Helical" evidence="8">
    <location>
        <begin position="255"/>
        <end position="277"/>
    </location>
</feature>
<feature type="region of interest" description="Disordered" evidence="9">
    <location>
        <begin position="1"/>
        <end position="31"/>
    </location>
</feature>
<evidence type="ECO:0000313" key="11">
    <source>
        <dbReference type="EMBL" id="MQX08686.1"/>
    </source>
</evidence>
<evidence type="ECO:0000256" key="9">
    <source>
        <dbReference type="SAM" id="MobiDB-lite"/>
    </source>
</evidence>
<dbReference type="PANTHER" id="PTHR43357">
    <property type="entry name" value="INNER MEMBRANE ABC TRANSPORTER PERMEASE PROTEIN YDCV"/>
    <property type="match status" value="1"/>
</dbReference>
<keyword evidence="3" id="KW-1003">Cell membrane</keyword>
<dbReference type="InterPro" id="IPR035906">
    <property type="entry name" value="MetI-like_sf"/>
</dbReference>
<dbReference type="Gene3D" id="1.10.3720.10">
    <property type="entry name" value="MetI-like"/>
    <property type="match status" value="2"/>
</dbReference>
<comment type="caution">
    <text evidence="11">The sequence shown here is derived from an EMBL/GenBank/DDBJ whole genome shotgun (WGS) entry which is preliminary data.</text>
</comment>